<protein>
    <submittedName>
        <fullName evidence="3">Anti-phage deoxyguanosine triphosphatase</fullName>
    </submittedName>
</protein>
<dbReference type="NCBIfam" id="NF003701">
    <property type="entry name" value="PRK05318.1"/>
    <property type="match status" value="1"/>
</dbReference>
<evidence type="ECO:0000259" key="2">
    <source>
        <dbReference type="Pfam" id="PF13286"/>
    </source>
</evidence>
<dbReference type="EMBL" id="JAPUBN010000019">
    <property type="protein sequence ID" value="MCZ2722885.1"/>
    <property type="molecule type" value="Genomic_DNA"/>
</dbReference>
<evidence type="ECO:0000313" key="3">
    <source>
        <dbReference type="EMBL" id="MCZ2722885.1"/>
    </source>
</evidence>
<dbReference type="SUPFAM" id="SSF109604">
    <property type="entry name" value="HD-domain/PDEase-like"/>
    <property type="match status" value="1"/>
</dbReference>
<name>A0ABT4JWZ6_9GAMM</name>
<organism evidence="3 4">
    <name type="scientific">Marinomonas phaeophyticola</name>
    <dbReference type="NCBI Taxonomy" id="3004091"/>
    <lineage>
        <taxon>Bacteria</taxon>
        <taxon>Pseudomonadati</taxon>
        <taxon>Pseudomonadota</taxon>
        <taxon>Gammaproteobacteria</taxon>
        <taxon>Oceanospirillales</taxon>
        <taxon>Oceanospirillaceae</taxon>
        <taxon>Marinomonas</taxon>
    </lineage>
</organism>
<sequence>MMTDHGGFEGNGQSLRILGKRGSYSPTYGMDITRRSLLGILKYPVLHDNLVGNYPEKPTNYRQIKASQWYPPKCVYQEESQLLEWVLAPFSDADKNKLQHIVQIEGKRHANATHSSFDTSIMDLADDIAYGVHDLEDAIVLGMVTKAMWEEHLHPILSQLECDFLDSQLITLKNNLFSKQSHLRKDAIGQLVSWFITSCRVEEDHHFQHPLLRFQVSLPKAQQIALNAFKDFEMKHIILKPEVQMLVYKGQQMIMEIFEALSSDPMRLLPREIATEWHTMESQGQISHRIICDYMASMTDDYASRLYNKLFVPSLGSVFEPM</sequence>
<keyword evidence="1" id="KW-0378">Hydrolase</keyword>
<dbReference type="Gene3D" id="1.10.3210.10">
    <property type="entry name" value="Hypothetical protein af1432"/>
    <property type="match status" value="1"/>
</dbReference>
<keyword evidence="4" id="KW-1185">Reference proteome</keyword>
<dbReference type="InterPro" id="IPR026875">
    <property type="entry name" value="PHydrolase_assoc_dom"/>
</dbReference>
<proteinExistence type="predicted"/>
<dbReference type="Proteomes" id="UP001149719">
    <property type="component" value="Unassembled WGS sequence"/>
</dbReference>
<dbReference type="RefSeq" id="WP_269126882.1">
    <property type="nucleotide sequence ID" value="NZ_JAPUBN010000019.1"/>
</dbReference>
<feature type="domain" description="Phosphohydrolase-associated" evidence="2">
    <location>
        <begin position="217"/>
        <end position="308"/>
    </location>
</feature>
<reference evidence="3" key="1">
    <citation type="submission" date="2022-12" db="EMBL/GenBank/DDBJ databases">
        <title>Marinomonas 15G1-11 sp. nov, isolated from marine algae.</title>
        <authorList>
            <person name="Butt M."/>
            <person name="Choi D.G."/>
            <person name="Kim J.M."/>
            <person name="Lee J.K."/>
            <person name="Baek J.H."/>
            <person name="Jeon C.O."/>
        </authorList>
    </citation>
    <scope>NUCLEOTIDE SEQUENCE</scope>
    <source>
        <strain evidence="3">15G1-11</strain>
    </source>
</reference>
<dbReference type="InterPro" id="IPR006261">
    <property type="entry name" value="dGTPase"/>
</dbReference>
<dbReference type="Pfam" id="PF13286">
    <property type="entry name" value="HD_assoc"/>
    <property type="match status" value="1"/>
</dbReference>
<gene>
    <name evidence="3" type="ORF">O1D97_15020</name>
</gene>
<comment type="caution">
    <text evidence="3">The sequence shown here is derived from an EMBL/GenBank/DDBJ whole genome shotgun (WGS) entry which is preliminary data.</text>
</comment>
<accession>A0ABT4JWZ6</accession>
<evidence type="ECO:0000313" key="4">
    <source>
        <dbReference type="Proteomes" id="UP001149719"/>
    </source>
</evidence>
<evidence type="ECO:0000256" key="1">
    <source>
        <dbReference type="ARBA" id="ARBA00022801"/>
    </source>
</evidence>
<dbReference type="NCBIfam" id="TIGR01353">
    <property type="entry name" value="dGTP_triPase"/>
    <property type="match status" value="1"/>
</dbReference>